<feature type="domain" description="DUF4166" evidence="1">
    <location>
        <begin position="16"/>
        <end position="199"/>
    </location>
</feature>
<dbReference type="InterPro" id="IPR025311">
    <property type="entry name" value="DUF4166"/>
</dbReference>
<reference evidence="2 3" key="1">
    <citation type="submission" date="2017-09" db="EMBL/GenBank/DDBJ databases">
        <title>Large-scale bioinformatics analysis of Bacillus genomes uncovers conserved roles of natural products in bacterial physiology.</title>
        <authorList>
            <consortium name="Agbiome Team Llc"/>
            <person name="Bleich R.M."/>
            <person name="Grubbs K.J."/>
            <person name="Santa Maria K.C."/>
            <person name="Allen S.E."/>
            <person name="Farag S."/>
            <person name="Shank E.A."/>
            <person name="Bowers A."/>
        </authorList>
    </citation>
    <scope>NUCLEOTIDE SEQUENCE [LARGE SCALE GENOMIC DNA]</scope>
    <source>
        <strain evidence="2 3">AFS083043</strain>
    </source>
</reference>
<organism evidence="2 3">
    <name type="scientific">Bacillus cereus</name>
    <dbReference type="NCBI Taxonomy" id="1396"/>
    <lineage>
        <taxon>Bacteria</taxon>
        <taxon>Bacillati</taxon>
        <taxon>Bacillota</taxon>
        <taxon>Bacilli</taxon>
        <taxon>Bacillales</taxon>
        <taxon>Bacillaceae</taxon>
        <taxon>Bacillus</taxon>
        <taxon>Bacillus cereus group</taxon>
    </lineage>
</organism>
<dbReference type="AlphaFoldDB" id="A0A2B0MST5"/>
<accession>A0A2B0MST5</accession>
<name>A0A2B0MST5_BACCE</name>
<dbReference type="RefSeq" id="WP_098490544.1">
    <property type="nucleotide sequence ID" value="NZ_NUWN01000028.1"/>
</dbReference>
<gene>
    <name evidence="2" type="ORF">COI93_09300</name>
</gene>
<evidence type="ECO:0000259" key="1">
    <source>
        <dbReference type="Pfam" id="PF13761"/>
    </source>
</evidence>
<dbReference type="Pfam" id="PF13761">
    <property type="entry name" value="DUF4166"/>
    <property type="match status" value="1"/>
</dbReference>
<sequence>MASIYEQLLGESYQQLHPKLQKRYAITEKNDFIGEGKMDEIDEGSFLVKMVLRVASKFRMFFSERGKEVPFTIHNTAEKDAKGTTFVRWNRMFLFGNKKRYFNAVMYLDTKQNEIIDYFGEPHLLVSTLTFYVDKEGSMHISSNKQWFYILGQKIPLPKFLYGEAKITESYDDALNCYKIHVQVRNPLFGPLFLYKGTFVERDQNK</sequence>
<evidence type="ECO:0000313" key="2">
    <source>
        <dbReference type="EMBL" id="PFK43939.1"/>
    </source>
</evidence>
<dbReference type="EMBL" id="NUWN01000028">
    <property type="protein sequence ID" value="PFK43939.1"/>
    <property type="molecule type" value="Genomic_DNA"/>
</dbReference>
<proteinExistence type="predicted"/>
<comment type="caution">
    <text evidence="2">The sequence shown here is derived from an EMBL/GenBank/DDBJ whole genome shotgun (WGS) entry which is preliminary data.</text>
</comment>
<dbReference type="Proteomes" id="UP000242656">
    <property type="component" value="Unassembled WGS sequence"/>
</dbReference>
<evidence type="ECO:0000313" key="3">
    <source>
        <dbReference type="Proteomes" id="UP000242656"/>
    </source>
</evidence>
<protein>
    <recommendedName>
        <fullName evidence="1">DUF4166 domain-containing protein</fullName>
    </recommendedName>
</protein>